<evidence type="ECO:0000313" key="4">
    <source>
        <dbReference type="Proteomes" id="UP000248916"/>
    </source>
</evidence>
<keyword evidence="4" id="KW-1185">Reference proteome</keyword>
<evidence type="ECO:0000256" key="1">
    <source>
        <dbReference type="SAM" id="MobiDB-lite"/>
    </source>
</evidence>
<dbReference type="EMBL" id="QKZL01000005">
    <property type="protein sequence ID" value="PZX17007.1"/>
    <property type="molecule type" value="Genomic_DNA"/>
</dbReference>
<dbReference type="InterPro" id="IPR047121">
    <property type="entry name" value="YjiB-like"/>
</dbReference>
<dbReference type="PANTHER" id="PTHR36448">
    <property type="entry name" value="BLR7373 PROTEIN"/>
    <property type="match status" value="1"/>
</dbReference>
<dbReference type="Proteomes" id="UP000248916">
    <property type="component" value="Unassembled WGS sequence"/>
</dbReference>
<proteinExistence type="predicted"/>
<name>A0A2W7NFQ4_9RHOB</name>
<gene>
    <name evidence="3" type="ORF">LX81_01637</name>
</gene>
<feature type="region of interest" description="Disordered" evidence="1">
    <location>
        <begin position="167"/>
        <end position="187"/>
    </location>
</feature>
<dbReference type="InterPro" id="IPR013096">
    <property type="entry name" value="Cupin_2"/>
</dbReference>
<accession>A0A2W7NFQ4</accession>
<comment type="caution">
    <text evidence="3">The sequence shown here is derived from an EMBL/GenBank/DDBJ whole genome shotgun (WGS) entry which is preliminary data.</text>
</comment>
<dbReference type="AlphaFoldDB" id="A0A2W7NFQ4"/>
<feature type="domain" description="Cupin type-2" evidence="2">
    <location>
        <begin position="78"/>
        <end position="124"/>
    </location>
</feature>
<organism evidence="3 4">
    <name type="scientific">Palleronia aestuarii</name>
    <dbReference type="NCBI Taxonomy" id="568105"/>
    <lineage>
        <taxon>Bacteria</taxon>
        <taxon>Pseudomonadati</taxon>
        <taxon>Pseudomonadota</taxon>
        <taxon>Alphaproteobacteria</taxon>
        <taxon>Rhodobacterales</taxon>
        <taxon>Roseobacteraceae</taxon>
        <taxon>Palleronia</taxon>
    </lineage>
</organism>
<sequence>MSGSRKGGVLVARVMPETEVRVETRHLDGGEAVPNNPDLPVLVLRGALDAGAGPEAVTARLEKSGWGGTWVWGVFEYHHYHPNAHEALAVASGHALLMLGGPEGRTVEVSAGDVLVLPAGTGHCQIEASGDFRVCGAYPPGQEDYGTIQAEEPPDPSVRDRIAAVPLPRTDPVHGGTGPLLDAWGGK</sequence>
<dbReference type="CDD" id="cd02219">
    <property type="entry name" value="cupin_YjlB-like"/>
    <property type="match status" value="1"/>
</dbReference>
<dbReference type="InterPro" id="IPR014500">
    <property type="entry name" value="UCP019307_cupin"/>
</dbReference>
<evidence type="ECO:0000259" key="2">
    <source>
        <dbReference type="Pfam" id="PF07883"/>
    </source>
</evidence>
<dbReference type="Pfam" id="PF07883">
    <property type="entry name" value="Cupin_2"/>
    <property type="match status" value="1"/>
</dbReference>
<protein>
    <submittedName>
        <fullName evidence="3">Uncharacterized protein YjlB</fullName>
    </submittedName>
</protein>
<dbReference type="InterPro" id="IPR011051">
    <property type="entry name" value="RmlC_Cupin_sf"/>
</dbReference>
<dbReference type="RefSeq" id="WP_234822533.1">
    <property type="nucleotide sequence ID" value="NZ_QKZL01000005.1"/>
</dbReference>
<dbReference type="PIRSF" id="PIRSF019307">
    <property type="entry name" value="UCP019307"/>
    <property type="match status" value="1"/>
</dbReference>
<dbReference type="PANTHER" id="PTHR36448:SF2">
    <property type="entry name" value="CUPIN TYPE-1 DOMAIN-CONTAINING PROTEIN"/>
    <property type="match status" value="1"/>
</dbReference>
<dbReference type="Gene3D" id="2.60.120.10">
    <property type="entry name" value="Jelly Rolls"/>
    <property type="match status" value="1"/>
</dbReference>
<dbReference type="InterPro" id="IPR014710">
    <property type="entry name" value="RmlC-like_jellyroll"/>
</dbReference>
<reference evidence="3 4" key="1">
    <citation type="submission" date="2018-06" db="EMBL/GenBank/DDBJ databases">
        <title>Genomic Encyclopedia of Archaeal and Bacterial Type Strains, Phase II (KMG-II): from individual species to whole genera.</title>
        <authorList>
            <person name="Goeker M."/>
        </authorList>
    </citation>
    <scope>NUCLEOTIDE SEQUENCE [LARGE SCALE GENOMIC DNA]</scope>
    <source>
        <strain evidence="3 4">DSM 22009</strain>
    </source>
</reference>
<evidence type="ECO:0000313" key="3">
    <source>
        <dbReference type="EMBL" id="PZX17007.1"/>
    </source>
</evidence>
<dbReference type="SUPFAM" id="SSF51182">
    <property type="entry name" value="RmlC-like cupins"/>
    <property type="match status" value="1"/>
</dbReference>